<proteinExistence type="predicted"/>
<dbReference type="EMBL" id="JABWDY010016786">
    <property type="protein sequence ID" value="KAF5195827.1"/>
    <property type="molecule type" value="Genomic_DNA"/>
</dbReference>
<dbReference type="Proteomes" id="UP000554482">
    <property type="component" value="Unassembled WGS sequence"/>
</dbReference>
<reference evidence="2 3" key="1">
    <citation type="submission" date="2020-06" db="EMBL/GenBank/DDBJ databases">
        <title>Transcriptomic and genomic resources for Thalictrum thalictroides and T. hernandezii: Facilitating candidate gene discovery in an emerging model plant lineage.</title>
        <authorList>
            <person name="Arias T."/>
            <person name="Riano-Pachon D.M."/>
            <person name="Di Stilio V.S."/>
        </authorList>
    </citation>
    <scope>NUCLEOTIDE SEQUENCE [LARGE SCALE GENOMIC DNA]</scope>
    <source>
        <strain evidence="3">cv. WT478/WT964</strain>
        <tissue evidence="2">Leaves</tissue>
    </source>
</reference>
<evidence type="ECO:0000313" key="3">
    <source>
        <dbReference type="Proteomes" id="UP000554482"/>
    </source>
</evidence>
<organism evidence="2 3">
    <name type="scientific">Thalictrum thalictroides</name>
    <name type="common">Rue-anemone</name>
    <name type="synonym">Anemone thalictroides</name>
    <dbReference type="NCBI Taxonomy" id="46969"/>
    <lineage>
        <taxon>Eukaryota</taxon>
        <taxon>Viridiplantae</taxon>
        <taxon>Streptophyta</taxon>
        <taxon>Embryophyta</taxon>
        <taxon>Tracheophyta</taxon>
        <taxon>Spermatophyta</taxon>
        <taxon>Magnoliopsida</taxon>
        <taxon>Ranunculales</taxon>
        <taxon>Ranunculaceae</taxon>
        <taxon>Thalictroideae</taxon>
        <taxon>Thalictrum</taxon>
    </lineage>
</organism>
<sequence>MEGRGHNNIPPSNPSYIFTPCSLALPSFPSSLIHLQQYQPASQPQQDSLGILTGLVYFFAPNINMLGVGDPSQQLSASTSSTVTVRSRGDGEINNDGKDKGKSSRSKTKKVCRPRFAFQTRSTDDILDDGY</sequence>
<dbReference type="AlphaFoldDB" id="A0A7J6WFZ2"/>
<comment type="caution">
    <text evidence="2">The sequence shown here is derived from an EMBL/GenBank/DDBJ whole genome shotgun (WGS) entry which is preliminary data.</text>
</comment>
<name>A0A7J6WFZ2_THATH</name>
<evidence type="ECO:0000256" key="1">
    <source>
        <dbReference type="SAM" id="MobiDB-lite"/>
    </source>
</evidence>
<feature type="compositionally biased region" description="Basic residues" evidence="1">
    <location>
        <begin position="103"/>
        <end position="113"/>
    </location>
</feature>
<feature type="compositionally biased region" description="Basic and acidic residues" evidence="1">
    <location>
        <begin position="87"/>
        <end position="102"/>
    </location>
</feature>
<accession>A0A7J6WFZ2</accession>
<gene>
    <name evidence="2" type="ORF">FRX31_014586</name>
</gene>
<evidence type="ECO:0000313" key="2">
    <source>
        <dbReference type="EMBL" id="KAF5195827.1"/>
    </source>
</evidence>
<protein>
    <submittedName>
        <fullName evidence="2">Uncharacterized protein</fullName>
    </submittedName>
</protein>
<keyword evidence="3" id="KW-1185">Reference proteome</keyword>
<feature type="region of interest" description="Disordered" evidence="1">
    <location>
        <begin position="69"/>
        <end position="113"/>
    </location>
</feature>